<keyword evidence="2" id="KW-1185">Reference proteome</keyword>
<protein>
    <submittedName>
        <fullName evidence="1">Uncharacterized protein</fullName>
    </submittedName>
</protein>
<gene>
    <name evidence="1" type="ORF">NYG90_00585</name>
</gene>
<comment type="caution">
    <text evidence="1">The sequence shown here is derived from an EMBL/GenBank/DDBJ whole genome shotgun (WGS) entry which is preliminary data.</text>
</comment>
<sequence>MAKALRFYQLADGYAYNSDSLLLLDFAAQFCKNTPKNILDMGAGCGILGISCAHYFHAQVVAIESQPKVALLAAINAKTAPFHTHNESSTPKGSCQVLCANFLDKATPQQALALLATMHNQAQKNPEENTQENSAQTPRIHLHTPKSKSSPKFDLLIANPPFYRDGALKSTNEFLRQARYESQLPLQAWIHQSKRLLTPRGALVFCFQASEIARVLEALKQESFTCEILRFVYPLPSKRAKIALFYARLDSRAQMHIEPPLFTHNSPKQSDFTQEVARIYAAYRTHSIKVYAQDIVDPILLDHCRETLTIIPHQATAH</sequence>
<accession>A0ACC6FPP2</accession>
<evidence type="ECO:0000313" key="1">
    <source>
        <dbReference type="EMBL" id="MDL0081190.1"/>
    </source>
</evidence>
<proteinExistence type="predicted"/>
<reference evidence="1 2" key="1">
    <citation type="journal article" date="2023" name="Microorganisms">
        <title>Isolation and Genomic Characteristics of Cat-Borne Campylobacter felis sp. nov. and Sheep-Borne Campylobacter ovis sp. nov.</title>
        <authorList>
            <person name="Wang H."/>
            <person name="Li Y."/>
            <person name="Gu Y."/>
            <person name="Zhou G."/>
            <person name="Chen X."/>
            <person name="Zhang X."/>
            <person name="Shao Z."/>
            <person name="Zhang J."/>
            <person name="Zhang M."/>
        </authorList>
    </citation>
    <scope>NUCLEOTIDE SEQUENCE [LARGE SCALE GENOMIC DNA]</scope>
    <source>
        <strain evidence="1 2">XJK30-2</strain>
    </source>
</reference>
<organism evidence="1 2">
    <name type="scientific">Helicobacter zhangjianzhongii</name>
    <dbReference type="NCBI Taxonomy" id="2974574"/>
    <lineage>
        <taxon>Bacteria</taxon>
        <taxon>Pseudomonadati</taxon>
        <taxon>Campylobacterota</taxon>
        <taxon>Epsilonproteobacteria</taxon>
        <taxon>Campylobacterales</taxon>
        <taxon>Helicobacteraceae</taxon>
        <taxon>Helicobacter</taxon>
    </lineage>
</organism>
<name>A0ACC6FPP2_9HELI</name>
<dbReference type="Proteomes" id="UP001173802">
    <property type="component" value="Unassembled WGS sequence"/>
</dbReference>
<evidence type="ECO:0000313" key="2">
    <source>
        <dbReference type="Proteomes" id="UP001173802"/>
    </source>
</evidence>
<dbReference type="EMBL" id="JANURN010000001">
    <property type="protein sequence ID" value="MDL0081190.1"/>
    <property type="molecule type" value="Genomic_DNA"/>
</dbReference>